<gene>
    <name evidence="4" type="ORF">QBC40DRAFT_196336</name>
</gene>
<keyword evidence="1" id="KW-0863">Zinc-finger</keyword>
<feature type="compositionally biased region" description="Acidic residues" evidence="2">
    <location>
        <begin position="354"/>
        <end position="367"/>
    </location>
</feature>
<feature type="region of interest" description="Disordered" evidence="2">
    <location>
        <begin position="349"/>
        <end position="532"/>
    </location>
</feature>
<dbReference type="GO" id="GO:0008270">
    <property type="term" value="F:zinc ion binding"/>
    <property type="evidence" value="ECO:0007669"/>
    <property type="project" value="UniProtKB-KW"/>
</dbReference>
<proteinExistence type="predicted"/>
<keyword evidence="5" id="KW-1185">Reference proteome</keyword>
<feature type="compositionally biased region" description="Basic and acidic residues" evidence="2">
    <location>
        <begin position="440"/>
        <end position="459"/>
    </location>
</feature>
<sequence length="532" mass="61519">MDNRNEDDSYHWAKTPEDLLSLVIPDVPRPDREIDPLLYEQEYRQAFENMPPRHEDTQGLDPGYWLVPPKPIDAALMTQLSFNNTFSDIFTEIGSPYFLYPNYNPRIGGHYKCYICARPLDIPFLQEPDEGPFQLDVDAPWEATCWLWGCGHILGMDCALSWMRGKYPNKEQDIWYRWTNGQLAEEEIDVDMRQTITHYQENPHLLNWITEACPICAASIQVETNYGETLDIWESNFAPQNVTYFNRDACETIATKMRMMANEDANRPENHPDLAESVILSKKVYDRLVVIQLKTWRRMQALHKRLGAPEYREIGGGPYNMLDHVYLRNLLYDKLLTNRLGDFLFEQHLNRPDDSDDDDDDDDDDGDGGGWYYDDSDGAPPPPPPPTDTVAKRPKRGRPVGSRKRLPLPGEMGMPGGPPHPGYPPVPNPWPLDYDTPPDSDPHKCPYCDRTFIRTDSNRRHQYARHGRPDLGKPGFYARLERRHRKKKEEEAQKRASNPNYRVKPLKPFDKWSQQGPRSQQANGSQVQPLAP</sequence>
<name>A0AAN6XKJ4_9PEZI</name>
<dbReference type="PROSITE" id="PS00028">
    <property type="entry name" value="ZINC_FINGER_C2H2_1"/>
    <property type="match status" value="1"/>
</dbReference>
<dbReference type="AlphaFoldDB" id="A0AAN6XKJ4"/>
<feature type="compositionally biased region" description="Basic residues" evidence="2">
    <location>
        <begin position="392"/>
        <end position="406"/>
    </location>
</feature>
<feature type="domain" description="C2H2-type" evidence="3">
    <location>
        <begin position="443"/>
        <end position="466"/>
    </location>
</feature>
<feature type="compositionally biased region" description="Polar residues" evidence="2">
    <location>
        <begin position="512"/>
        <end position="532"/>
    </location>
</feature>
<reference evidence="4" key="2">
    <citation type="submission" date="2023-05" db="EMBL/GenBank/DDBJ databases">
        <authorList>
            <consortium name="Lawrence Berkeley National Laboratory"/>
            <person name="Steindorff A."/>
            <person name="Hensen N."/>
            <person name="Bonometti L."/>
            <person name="Westerberg I."/>
            <person name="Brannstrom I.O."/>
            <person name="Guillou S."/>
            <person name="Cros-Aarteil S."/>
            <person name="Calhoun S."/>
            <person name="Haridas S."/>
            <person name="Kuo A."/>
            <person name="Mondo S."/>
            <person name="Pangilinan J."/>
            <person name="Riley R."/>
            <person name="Labutti K."/>
            <person name="Andreopoulos B."/>
            <person name="Lipzen A."/>
            <person name="Chen C."/>
            <person name="Yanf M."/>
            <person name="Daum C."/>
            <person name="Ng V."/>
            <person name="Clum A."/>
            <person name="Ohm R."/>
            <person name="Martin F."/>
            <person name="Silar P."/>
            <person name="Natvig D."/>
            <person name="Lalanne C."/>
            <person name="Gautier V."/>
            <person name="Ament-Velasquez S.L."/>
            <person name="Kruys A."/>
            <person name="Hutchinson M.I."/>
            <person name="Powell A.J."/>
            <person name="Barry K."/>
            <person name="Miller A.N."/>
            <person name="Grigoriev I.V."/>
            <person name="Debuchy R."/>
            <person name="Gladieux P."/>
            <person name="Thoren M.H."/>
            <person name="Johannesson H."/>
        </authorList>
    </citation>
    <scope>NUCLEOTIDE SEQUENCE</scope>
    <source>
        <strain evidence="4">CBS 315.58</strain>
    </source>
</reference>
<dbReference type="Proteomes" id="UP001303160">
    <property type="component" value="Unassembled WGS sequence"/>
</dbReference>
<organism evidence="4 5">
    <name type="scientific">Triangularia verruculosa</name>
    <dbReference type="NCBI Taxonomy" id="2587418"/>
    <lineage>
        <taxon>Eukaryota</taxon>
        <taxon>Fungi</taxon>
        <taxon>Dikarya</taxon>
        <taxon>Ascomycota</taxon>
        <taxon>Pezizomycotina</taxon>
        <taxon>Sordariomycetes</taxon>
        <taxon>Sordariomycetidae</taxon>
        <taxon>Sordariales</taxon>
        <taxon>Podosporaceae</taxon>
        <taxon>Triangularia</taxon>
    </lineage>
</organism>
<accession>A0AAN6XKJ4</accession>
<evidence type="ECO:0000259" key="3">
    <source>
        <dbReference type="PROSITE" id="PS50157"/>
    </source>
</evidence>
<reference evidence="4" key="1">
    <citation type="journal article" date="2023" name="Mol. Phylogenet. Evol.">
        <title>Genome-scale phylogeny and comparative genomics of the fungal order Sordariales.</title>
        <authorList>
            <person name="Hensen N."/>
            <person name="Bonometti L."/>
            <person name="Westerberg I."/>
            <person name="Brannstrom I.O."/>
            <person name="Guillou S."/>
            <person name="Cros-Aarteil S."/>
            <person name="Calhoun S."/>
            <person name="Haridas S."/>
            <person name="Kuo A."/>
            <person name="Mondo S."/>
            <person name="Pangilinan J."/>
            <person name="Riley R."/>
            <person name="LaButti K."/>
            <person name="Andreopoulos B."/>
            <person name="Lipzen A."/>
            <person name="Chen C."/>
            <person name="Yan M."/>
            <person name="Daum C."/>
            <person name="Ng V."/>
            <person name="Clum A."/>
            <person name="Steindorff A."/>
            <person name="Ohm R.A."/>
            <person name="Martin F."/>
            <person name="Silar P."/>
            <person name="Natvig D.O."/>
            <person name="Lalanne C."/>
            <person name="Gautier V."/>
            <person name="Ament-Velasquez S.L."/>
            <person name="Kruys A."/>
            <person name="Hutchinson M.I."/>
            <person name="Powell A.J."/>
            <person name="Barry K."/>
            <person name="Miller A.N."/>
            <person name="Grigoriev I.V."/>
            <person name="Debuchy R."/>
            <person name="Gladieux P."/>
            <person name="Hiltunen Thoren M."/>
            <person name="Johannesson H."/>
        </authorList>
    </citation>
    <scope>NUCLEOTIDE SEQUENCE</scope>
    <source>
        <strain evidence="4">CBS 315.58</strain>
    </source>
</reference>
<comment type="caution">
    <text evidence="4">The sequence shown here is derived from an EMBL/GenBank/DDBJ whole genome shotgun (WGS) entry which is preliminary data.</text>
</comment>
<dbReference type="EMBL" id="MU863898">
    <property type="protein sequence ID" value="KAK4202324.1"/>
    <property type="molecule type" value="Genomic_DNA"/>
</dbReference>
<keyword evidence="1" id="KW-0479">Metal-binding</keyword>
<feature type="compositionally biased region" description="Pro residues" evidence="2">
    <location>
        <begin position="416"/>
        <end position="430"/>
    </location>
</feature>
<evidence type="ECO:0000256" key="2">
    <source>
        <dbReference type="SAM" id="MobiDB-lite"/>
    </source>
</evidence>
<evidence type="ECO:0000313" key="4">
    <source>
        <dbReference type="EMBL" id="KAK4202324.1"/>
    </source>
</evidence>
<dbReference type="PROSITE" id="PS50157">
    <property type="entry name" value="ZINC_FINGER_C2H2_2"/>
    <property type="match status" value="1"/>
</dbReference>
<evidence type="ECO:0000313" key="5">
    <source>
        <dbReference type="Proteomes" id="UP001303160"/>
    </source>
</evidence>
<feature type="non-terminal residue" evidence="4">
    <location>
        <position position="532"/>
    </location>
</feature>
<evidence type="ECO:0000256" key="1">
    <source>
        <dbReference type="PROSITE-ProRule" id="PRU00042"/>
    </source>
</evidence>
<dbReference type="InterPro" id="IPR013087">
    <property type="entry name" value="Znf_C2H2_type"/>
</dbReference>
<protein>
    <recommendedName>
        <fullName evidence="3">C2H2-type domain-containing protein</fullName>
    </recommendedName>
</protein>
<keyword evidence="1" id="KW-0862">Zinc</keyword>